<dbReference type="VEuPathDB" id="VectorBase:ISCW020420"/>
<dbReference type="AlphaFoldDB" id="B7PZ85"/>
<feature type="region of interest" description="Disordered" evidence="1">
    <location>
        <begin position="66"/>
        <end position="106"/>
    </location>
</feature>
<reference evidence="3" key="2">
    <citation type="submission" date="2020-05" db="UniProtKB">
        <authorList>
            <consortium name="EnsemblMetazoa"/>
        </authorList>
    </citation>
    <scope>IDENTIFICATION</scope>
    <source>
        <strain evidence="3">wikel</strain>
    </source>
</reference>
<sequence length="106" mass="11567">MTSCPSASTKGKLTVCDICYQENTTSDTPHNCVPYCINCRDDHCSKDPNCPAKKQADAQATLAAYKRRVQQRPKAPHEQRAPPPAPKFTSGKTSPAPRFKPTPPSP</sequence>
<dbReference type="Proteomes" id="UP000001555">
    <property type="component" value="Unassembled WGS sequence"/>
</dbReference>
<dbReference type="VEuPathDB" id="VectorBase:ISCI020420"/>
<dbReference type="OrthoDB" id="6779801at2759"/>
<dbReference type="VEuPathDB" id="VectorBase:ISCP_008348"/>
<dbReference type="HOGENOM" id="CLU_2226080_0_0_1"/>
<organism>
    <name type="scientific">Ixodes scapularis</name>
    <name type="common">Black-legged tick</name>
    <name type="synonym">Deer tick</name>
    <dbReference type="NCBI Taxonomy" id="6945"/>
    <lineage>
        <taxon>Eukaryota</taxon>
        <taxon>Metazoa</taxon>
        <taxon>Ecdysozoa</taxon>
        <taxon>Arthropoda</taxon>
        <taxon>Chelicerata</taxon>
        <taxon>Arachnida</taxon>
        <taxon>Acari</taxon>
        <taxon>Parasitiformes</taxon>
        <taxon>Ixodida</taxon>
        <taxon>Ixodoidea</taxon>
        <taxon>Ixodidae</taxon>
        <taxon>Ixodinae</taxon>
        <taxon>Ixodes</taxon>
    </lineage>
</organism>
<dbReference type="InParanoid" id="B7PZ85"/>
<evidence type="ECO:0000256" key="1">
    <source>
        <dbReference type="SAM" id="MobiDB-lite"/>
    </source>
</evidence>
<dbReference type="PaxDb" id="6945-B7PZ85"/>
<reference evidence="2 4" key="1">
    <citation type="submission" date="2008-03" db="EMBL/GenBank/DDBJ databases">
        <title>Annotation of Ixodes scapularis.</title>
        <authorList>
            <consortium name="Ixodes scapularis Genome Project Consortium"/>
            <person name="Caler E."/>
            <person name="Hannick L.I."/>
            <person name="Bidwell S."/>
            <person name="Joardar V."/>
            <person name="Thiagarajan M."/>
            <person name="Amedeo P."/>
            <person name="Galinsky K.J."/>
            <person name="Schobel S."/>
            <person name="Inman J."/>
            <person name="Hostetler J."/>
            <person name="Miller J."/>
            <person name="Hammond M."/>
            <person name="Megy K."/>
            <person name="Lawson D."/>
            <person name="Kodira C."/>
            <person name="Sutton G."/>
            <person name="Meyer J."/>
            <person name="Hill C.A."/>
            <person name="Birren B."/>
            <person name="Nene V."/>
            <person name="Collins F."/>
            <person name="Alarcon-Chaidez F."/>
            <person name="Wikel S."/>
            <person name="Strausberg R."/>
        </authorList>
    </citation>
    <scope>NUCLEOTIDE SEQUENCE [LARGE SCALE GENOMIC DNA]</scope>
    <source>
        <strain evidence="4">Wikel</strain>
        <strain evidence="2">Wikel colony</strain>
    </source>
</reference>
<evidence type="ECO:0000313" key="4">
    <source>
        <dbReference type="Proteomes" id="UP000001555"/>
    </source>
</evidence>
<name>B7PZ85_IXOSC</name>
<dbReference type="EnsemblMetazoa" id="ISCW020420-RA">
    <property type="protein sequence ID" value="ISCW020420-PA"/>
    <property type="gene ID" value="ISCW020420"/>
</dbReference>
<protein>
    <submittedName>
        <fullName evidence="2 3">Uncharacterized protein</fullName>
    </submittedName>
</protein>
<dbReference type="EMBL" id="DS825043">
    <property type="protein sequence ID" value="EEC11907.1"/>
    <property type="molecule type" value="Genomic_DNA"/>
</dbReference>
<keyword evidence="4" id="KW-1185">Reference proteome</keyword>
<proteinExistence type="predicted"/>
<evidence type="ECO:0000313" key="2">
    <source>
        <dbReference type="EMBL" id="EEC11907.1"/>
    </source>
</evidence>
<accession>B7PZ85</accession>
<gene>
    <name evidence="2" type="ORF">IscW_ISCW020420</name>
</gene>
<dbReference type="EMBL" id="ABJB010220670">
    <property type="status" value="NOT_ANNOTATED_CDS"/>
    <property type="molecule type" value="Genomic_DNA"/>
</dbReference>
<evidence type="ECO:0000313" key="3">
    <source>
        <dbReference type="EnsemblMetazoa" id="ISCW020420-PA"/>
    </source>
</evidence>